<name>A0A6J5S3P0_9CAUD</name>
<organism evidence="1">
    <name type="scientific">uncultured Caudovirales phage</name>
    <dbReference type="NCBI Taxonomy" id="2100421"/>
    <lineage>
        <taxon>Viruses</taxon>
        <taxon>Duplodnaviria</taxon>
        <taxon>Heunggongvirae</taxon>
        <taxon>Uroviricota</taxon>
        <taxon>Caudoviricetes</taxon>
        <taxon>Peduoviridae</taxon>
        <taxon>Maltschvirus</taxon>
        <taxon>Maltschvirus maltsch</taxon>
    </lineage>
</organism>
<reference evidence="1" key="1">
    <citation type="submission" date="2020-05" db="EMBL/GenBank/DDBJ databases">
        <authorList>
            <person name="Chiriac C."/>
            <person name="Salcher M."/>
            <person name="Ghai R."/>
            <person name="Kavagutti S V."/>
        </authorList>
    </citation>
    <scope>NUCLEOTIDE SEQUENCE</scope>
</reference>
<gene>
    <name evidence="1" type="ORF">UFOVP1370_29</name>
</gene>
<evidence type="ECO:0000313" key="1">
    <source>
        <dbReference type="EMBL" id="CAB4202669.1"/>
    </source>
</evidence>
<protein>
    <submittedName>
        <fullName evidence="1">Major capsid protein Gp5</fullName>
    </submittedName>
</protein>
<sequence length="304" mass="32567">MSNSIGGLTLQLVAEESLRTLVPELVPLTEIAVTDFGNYVAERGTTVHTRYASAFSATTFDPANGFVPASATSTDVPVTIADLKYVDVAFTDYEASTLTLERLRRLFFAPIANAVQKSLFDDVLSKVTAANFSGMAYEGLMADFDRKSVAAAAKSLTKANLPHIGRKLLLSPDALGQLVQDPSVAQTFSYGNSDVIQKNAISKELHGFSVSEYNGFPSSGTAFDEGLNGVASCKEGLVIVTRVPATPTTGGGEQMVVQDPDSKFSFALRYWYNWQAGQHNMSALWLVGSAVGNPAALQRIKFTD</sequence>
<dbReference type="EMBL" id="LR797325">
    <property type="protein sequence ID" value="CAB4202669.1"/>
    <property type="molecule type" value="Genomic_DNA"/>
</dbReference>
<accession>A0A6J5S3P0</accession>
<proteinExistence type="predicted"/>